<evidence type="ECO:0000313" key="3">
    <source>
        <dbReference type="Proteomes" id="UP000660339"/>
    </source>
</evidence>
<comment type="caution">
    <text evidence="2">The sequence shown here is derived from an EMBL/GenBank/DDBJ whole genome shotgun (WGS) entry which is preliminary data.</text>
</comment>
<sequence>MSLMEITASTLEGQRIRLEPLAVAHLESLAAAAGSAEVWTYLDEATPDVNAVASLIAEALEEQDQGVRVPYAIVERQTGAVIGSISFIDIQRRHRGVEIGWAWVTPSKWRTGAAREASYLLMRYAFDVAGAIRVAFKTDSRNERSQRAIEALGATREGMFRNHRILRDGYVRDSIYYSVIAEEWPQVRRTLEVQRSDAEV</sequence>
<evidence type="ECO:0000313" key="2">
    <source>
        <dbReference type="EMBL" id="GIG13964.1"/>
    </source>
</evidence>
<protein>
    <submittedName>
        <fullName evidence="2">N-acetyltransferase</fullName>
    </submittedName>
</protein>
<dbReference type="Proteomes" id="UP000660339">
    <property type="component" value="Unassembled WGS sequence"/>
</dbReference>
<organism evidence="2 3">
    <name type="scientific">Catellatospora methionotrophica</name>
    <dbReference type="NCBI Taxonomy" id="121620"/>
    <lineage>
        <taxon>Bacteria</taxon>
        <taxon>Bacillati</taxon>
        <taxon>Actinomycetota</taxon>
        <taxon>Actinomycetes</taxon>
        <taxon>Micromonosporales</taxon>
        <taxon>Micromonosporaceae</taxon>
        <taxon>Catellatospora</taxon>
    </lineage>
</organism>
<reference evidence="2" key="1">
    <citation type="submission" date="2021-01" db="EMBL/GenBank/DDBJ databases">
        <title>Whole genome shotgun sequence of Catellatospora methionotrophica NBRC 14553.</title>
        <authorList>
            <person name="Komaki H."/>
            <person name="Tamura T."/>
        </authorList>
    </citation>
    <scope>NUCLEOTIDE SEQUENCE</scope>
    <source>
        <strain evidence="2">NBRC 14553</strain>
    </source>
</reference>
<dbReference type="PANTHER" id="PTHR43610:SF1">
    <property type="entry name" value="N-ACETYLTRANSFERASE DOMAIN-CONTAINING PROTEIN"/>
    <property type="match status" value="1"/>
</dbReference>
<dbReference type="InterPro" id="IPR016181">
    <property type="entry name" value="Acyl_CoA_acyltransferase"/>
</dbReference>
<dbReference type="GO" id="GO:0016747">
    <property type="term" value="F:acyltransferase activity, transferring groups other than amino-acyl groups"/>
    <property type="evidence" value="ECO:0007669"/>
    <property type="project" value="InterPro"/>
</dbReference>
<name>A0A8J3L968_9ACTN</name>
<dbReference type="AlphaFoldDB" id="A0A8J3L968"/>
<dbReference type="Pfam" id="PF13302">
    <property type="entry name" value="Acetyltransf_3"/>
    <property type="match status" value="1"/>
</dbReference>
<dbReference type="EMBL" id="BONJ01000008">
    <property type="protein sequence ID" value="GIG13964.1"/>
    <property type="molecule type" value="Genomic_DNA"/>
</dbReference>
<evidence type="ECO:0000259" key="1">
    <source>
        <dbReference type="PROSITE" id="PS51186"/>
    </source>
</evidence>
<gene>
    <name evidence="2" type="ORF">Cme02nite_22960</name>
</gene>
<dbReference type="InterPro" id="IPR000182">
    <property type="entry name" value="GNAT_dom"/>
</dbReference>
<dbReference type="PROSITE" id="PS51186">
    <property type="entry name" value="GNAT"/>
    <property type="match status" value="1"/>
</dbReference>
<feature type="domain" description="N-acetyltransferase" evidence="1">
    <location>
        <begin position="24"/>
        <end position="182"/>
    </location>
</feature>
<accession>A0A8J3L968</accession>
<dbReference type="Gene3D" id="3.40.630.30">
    <property type="match status" value="1"/>
</dbReference>
<dbReference type="SUPFAM" id="SSF55729">
    <property type="entry name" value="Acyl-CoA N-acyltransferases (Nat)"/>
    <property type="match status" value="1"/>
</dbReference>
<dbReference type="RefSeq" id="WP_166381351.1">
    <property type="nucleotide sequence ID" value="NZ_BAAATT010000022.1"/>
</dbReference>
<proteinExistence type="predicted"/>
<dbReference type="PANTHER" id="PTHR43610">
    <property type="entry name" value="BLL6696 PROTEIN"/>
    <property type="match status" value="1"/>
</dbReference>
<keyword evidence="3" id="KW-1185">Reference proteome</keyword>